<evidence type="ECO:0000256" key="4">
    <source>
        <dbReference type="ARBA" id="ARBA00022692"/>
    </source>
</evidence>
<evidence type="ECO:0000313" key="9">
    <source>
        <dbReference type="Proteomes" id="UP000824242"/>
    </source>
</evidence>
<feature type="transmembrane region" description="Helical" evidence="7">
    <location>
        <begin position="231"/>
        <end position="253"/>
    </location>
</feature>
<accession>A0A9D1DD95</accession>
<sequence>MIPPFEIFGKTFAIYPLIALAGFFISGIFACIQIKKRGFDENDMICVLLFCGVGALIGGHMLYGLTNPTLFFQTFSMLPQTGFSEAFWQSAAATFGGSVFYGGLLGGMVTGGLYYRKKQFPNDFVDVMAVSVPLFHTFGRIGCFLGGCCYGIECSMGLTYTQNPIAIANGVRRFPVQLLEALFCFVLFLVLFSLLRRGLCKGRLLAVYLCVYAVGRFFLEFLRGDSYRGFLFGLSTSQIISILLLIGTVVFLLTDQKRRKRPAVS</sequence>
<dbReference type="GO" id="GO:0042158">
    <property type="term" value="P:lipoprotein biosynthetic process"/>
    <property type="evidence" value="ECO:0007669"/>
    <property type="project" value="InterPro"/>
</dbReference>
<dbReference type="PANTHER" id="PTHR30589">
    <property type="entry name" value="PROLIPOPROTEIN DIACYLGLYCERYL TRANSFERASE"/>
    <property type="match status" value="1"/>
</dbReference>
<evidence type="ECO:0000256" key="7">
    <source>
        <dbReference type="SAM" id="Phobius"/>
    </source>
</evidence>
<dbReference type="InterPro" id="IPR001640">
    <property type="entry name" value="Lgt"/>
</dbReference>
<dbReference type="GO" id="GO:0008961">
    <property type="term" value="F:phosphatidylglycerol-prolipoprotein diacylglyceryl transferase activity"/>
    <property type="evidence" value="ECO:0007669"/>
    <property type="project" value="InterPro"/>
</dbReference>
<gene>
    <name evidence="8" type="ORF">IAB89_00085</name>
</gene>
<dbReference type="EMBL" id="DVGZ01000001">
    <property type="protein sequence ID" value="HIR46050.1"/>
    <property type="molecule type" value="Genomic_DNA"/>
</dbReference>
<feature type="transmembrane region" description="Helical" evidence="7">
    <location>
        <begin position="173"/>
        <end position="195"/>
    </location>
</feature>
<evidence type="ECO:0000256" key="6">
    <source>
        <dbReference type="ARBA" id="ARBA00023136"/>
    </source>
</evidence>
<comment type="similarity">
    <text evidence="1">Belongs to the Lgt family.</text>
</comment>
<keyword evidence="3 8" id="KW-0808">Transferase</keyword>
<keyword evidence="4 7" id="KW-0812">Transmembrane</keyword>
<feature type="transmembrane region" description="Helical" evidence="7">
    <location>
        <begin position="86"/>
        <end position="115"/>
    </location>
</feature>
<organism evidence="8 9">
    <name type="scientific">Candidatus Caccousia avicola</name>
    <dbReference type="NCBI Taxonomy" id="2840721"/>
    <lineage>
        <taxon>Bacteria</taxon>
        <taxon>Bacillati</taxon>
        <taxon>Bacillota</taxon>
        <taxon>Clostridia</taxon>
        <taxon>Eubacteriales</taxon>
        <taxon>Oscillospiraceae</taxon>
        <taxon>Oscillospiraceae incertae sedis</taxon>
        <taxon>Candidatus Caccousia</taxon>
    </lineage>
</organism>
<evidence type="ECO:0000256" key="1">
    <source>
        <dbReference type="ARBA" id="ARBA00007150"/>
    </source>
</evidence>
<reference evidence="8" key="1">
    <citation type="submission" date="2020-10" db="EMBL/GenBank/DDBJ databases">
        <authorList>
            <person name="Gilroy R."/>
        </authorList>
    </citation>
    <scope>NUCLEOTIDE SEQUENCE</scope>
    <source>
        <strain evidence="8">ChiSxjej1B13-7958</strain>
    </source>
</reference>
<reference evidence="8" key="2">
    <citation type="journal article" date="2021" name="PeerJ">
        <title>Extensive microbial diversity within the chicken gut microbiome revealed by metagenomics and culture.</title>
        <authorList>
            <person name="Gilroy R."/>
            <person name="Ravi A."/>
            <person name="Getino M."/>
            <person name="Pursley I."/>
            <person name="Horton D.L."/>
            <person name="Alikhan N.F."/>
            <person name="Baker D."/>
            <person name="Gharbi K."/>
            <person name="Hall N."/>
            <person name="Watson M."/>
            <person name="Adriaenssens E.M."/>
            <person name="Foster-Nyarko E."/>
            <person name="Jarju S."/>
            <person name="Secka A."/>
            <person name="Antonio M."/>
            <person name="Oren A."/>
            <person name="Chaudhuri R.R."/>
            <person name="La Ragione R."/>
            <person name="Hildebrand F."/>
            <person name="Pallen M.J."/>
        </authorList>
    </citation>
    <scope>NUCLEOTIDE SEQUENCE</scope>
    <source>
        <strain evidence="8">ChiSxjej1B13-7958</strain>
    </source>
</reference>
<protein>
    <submittedName>
        <fullName evidence="8">Prolipoprotein diacylglyceryl transferase</fullName>
    </submittedName>
</protein>
<evidence type="ECO:0000256" key="5">
    <source>
        <dbReference type="ARBA" id="ARBA00022989"/>
    </source>
</evidence>
<feature type="transmembrane region" description="Helical" evidence="7">
    <location>
        <begin position="12"/>
        <end position="32"/>
    </location>
</feature>
<feature type="transmembrane region" description="Helical" evidence="7">
    <location>
        <begin position="44"/>
        <end position="66"/>
    </location>
</feature>
<dbReference type="Proteomes" id="UP000824242">
    <property type="component" value="Unassembled WGS sequence"/>
</dbReference>
<evidence type="ECO:0000313" key="8">
    <source>
        <dbReference type="EMBL" id="HIR46050.1"/>
    </source>
</evidence>
<keyword evidence="6 7" id="KW-0472">Membrane</keyword>
<feature type="transmembrane region" description="Helical" evidence="7">
    <location>
        <begin position="202"/>
        <end position="219"/>
    </location>
</feature>
<dbReference type="Pfam" id="PF01790">
    <property type="entry name" value="LGT"/>
    <property type="match status" value="1"/>
</dbReference>
<dbReference type="AlphaFoldDB" id="A0A9D1DD95"/>
<feature type="transmembrane region" description="Helical" evidence="7">
    <location>
        <begin position="127"/>
        <end position="153"/>
    </location>
</feature>
<proteinExistence type="inferred from homology"/>
<keyword evidence="5 7" id="KW-1133">Transmembrane helix</keyword>
<comment type="caution">
    <text evidence="8">The sequence shown here is derived from an EMBL/GenBank/DDBJ whole genome shotgun (WGS) entry which is preliminary data.</text>
</comment>
<evidence type="ECO:0000256" key="2">
    <source>
        <dbReference type="ARBA" id="ARBA00022475"/>
    </source>
</evidence>
<dbReference type="PANTHER" id="PTHR30589:SF0">
    <property type="entry name" value="PHOSPHATIDYLGLYCEROL--PROLIPOPROTEIN DIACYLGLYCERYL TRANSFERASE"/>
    <property type="match status" value="1"/>
</dbReference>
<name>A0A9D1DD95_9FIRM</name>
<dbReference type="GO" id="GO:0005886">
    <property type="term" value="C:plasma membrane"/>
    <property type="evidence" value="ECO:0007669"/>
    <property type="project" value="InterPro"/>
</dbReference>
<keyword evidence="2" id="KW-1003">Cell membrane</keyword>
<evidence type="ECO:0000256" key="3">
    <source>
        <dbReference type="ARBA" id="ARBA00022679"/>
    </source>
</evidence>